<reference evidence="2" key="1">
    <citation type="submission" date="2020-08" db="EMBL/GenBank/DDBJ databases">
        <title>Multicomponent nature underlies the extraordinary mechanical properties of spider dragline silk.</title>
        <authorList>
            <person name="Kono N."/>
            <person name="Nakamura H."/>
            <person name="Mori M."/>
            <person name="Yoshida Y."/>
            <person name="Ohtoshi R."/>
            <person name="Malay A.D."/>
            <person name="Moran D.A.P."/>
            <person name="Tomita M."/>
            <person name="Numata K."/>
            <person name="Arakawa K."/>
        </authorList>
    </citation>
    <scope>NUCLEOTIDE SEQUENCE</scope>
</reference>
<evidence type="ECO:0000313" key="3">
    <source>
        <dbReference type="Proteomes" id="UP000887159"/>
    </source>
</evidence>
<dbReference type="Proteomes" id="UP000887159">
    <property type="component" value="Unassembled WGS sequence"/>
</dbReference>
<gene>
    <name evidence="2" type="ORF">TNCV_2194051</name>
</gene>
<evidence type="ECO:0000313" key="2">
    <source>
        <dbReference type="EMBL" id="GFY10584.1"/>
    </source>
</evidence>
<dbReference type="AlphaFoldDB" id="A0A8X6VKH3"/>
<comment type="caution">
    <text evidence="2">The sequence shown here is derived from an EMBL/GenBank/DDBJ whole genome shotgun (WGS) entry which is preliminary data.</text>
</comment>
<organism evidence="2 3">
    <name type="scientific">Trichonephila clavipes</name>
    <name type="common">Golden silk orbweaver</name>
    <name type="synonym">Nephila clavipes</name>
    <dbReference type="NCBI Taxonomy" id="2585209"/>
    <lineage>
        <taxon>Eukaryota</taxon>
        <taxon>Metazoa</taxon>
        <taxon>Ecdysozoa</taxon>
        <taxon>Arthropoda</taxon>
        <taxon>Chelicerata</taxon>
        <taxon>Arachnida</taxon>
        <taxon>Araneae</taxon>
        <taxon>Araneomorphae</taxon>
        <taxon>Entelegynae</taxon>
        <taxon>Araneoidea</taxon>
        <taxon>Nephilidae</taxon>
        <taxon>Trichonephila</taxon>
    </lineage>
</organism>
<feature type="region of interest" description="Disordered" evidence="1">
    <location>
        <begin position="1"/>
        <end position="20"/>
    </location>
</feature>
<name>A0A8X6VKH3_TRICX</name>
<sequence length="109" mass="12494">MERGMMISDHPQGVSPQNWGETESNRIVTCLVLKTTANNRRKSLALCREEFREPRSDTPKQVASTYLSMNVRLSSHEPLNSETCQRYEKIREIILGSKFEHLNSDIAIS</sequence>
<protein>
    <submittedName>
        <fullName evidence="2">Uncharacterized protein</fullName>
    </submittedName>
</protein>
<proteinExistence type="predicted"/>
<evidence type="ECO:0000256" key="1">
    <source>
        <dbReference type="SAM" id="MobiDB-lite"/>
    </source>
</evidence>
<keyword evidence="3" id="KW-1185">Reference proteome</keyword>
<dbReference type="EMBL" id="BMAU01021300">
    <property type="protein sequence ID" value="GFY10584.1"/>
    <property type="molecule type" value="Genomic_DNA"/>
</dbReference>
<accession>A0A8X6VKH3</accession>